<dbReference type="AlphaFoldDB" id="A0A9W7WH73"/>
<organism evidence="2 3">
    <name type="scientific">Triplophysa rosa</name>
    <name type="common">Cave loach</name>
    <dbReference type="NCBI Taxonomy" id="992332"/>
    <lineage>
        <taxon>Eukaryota</taxon>
        <taxon>Metazoa</taxon>
        <taxon>Chordata</taxon>
        <taxon>Craniata</taxon>
        <taxon>Vertebrata</taxon>
        <taxon>Euteleostomi</taxon>
        <taxon>Actinopterygii</taxon>
        <taxon>Neopterygii</taxon>
        <taxon>Teleostei</taxon>
        <taxon>Ostariophysi</taxon>
        <taxon>Cypriniformes</taxon>
        <taxon>Nemacheilidae</taxon>
        <taxon>Triplophysa</taxon>
    </lineage>
</organism>
<protein>
    <submittedName>
        <fullName evidence="2">Rho guanine nucleotide exchange factor 2</fullName>
    </submittedName>
</protein>
<dbReference type="EMBL" id="JAFHDT010000016">
    <property type="protein sequence ID" value="KAI7798975.1"/>
    <property type="molecule type" value="Genomic_DNA"/>
</dbReference>
<feature type="region of interest" description="Disordered" evidence="1">
    <location>
        <begin position="147"/>
        <end position="200"/>
    </location>
</feature>
<feature type="non-terminal residue" evidence="2">
    <location>
        <position position="266"/>
    </location>
</feature>
<name>A0A9W7WH73_TRIRA</name>
<accession>A0A9W7WH73</accession>
<gene>
    <name evidence="2" type="ORF">IRJ41_016041</name>
</gene>
<keyword evidence="3" id="KW-1185">Reference proteome</keyword>
<evidence type="ECO:0000313" key="3">
    <source>
        <dbReference type="Proteomes" id="UP001059041"/>
    </source>
</evidence>
<evidence type="ECO:0000256" key="1">
    <source>
        <dbReference type="SAM" id="MobiDB-lite"/>
    </source>
</evidence>
<feature type="region of interest" description="Disordered" evidence="1">
    <location>
        <begin position="1"/>
        <end position="28"/>
    </location>
</feature>
<reference evidence="2" key="1">
    <citation type="submission" date="2021-02" db="EMBL/GenBank/DDBJ databases">
        <title>Comparative genomics reveals that relaxation of natural selection precedes convergent phenotypic evolution of cavefish.</title>
        <authorList>
            <person name="Peng Z."/>
        </authorList>
    </citation>
    <scope>NUCLEOTIDE SEQUENCE</scope>
    <source>
        <tissue evidence="2">Muscle</tissue>
    </source>
</reference>
<feature type="compositionally biased region" description="Pro residues" evidence="1">
    <location>
        <begin position="14"/>
        <end position="24"/>
    </location>
</feature>
<proteinExistence type="predicted"/>
<comment type="caution">
    <text evidence="2">The sequence shown here is derived from an EMBL/GenBank/DDBJ whole genome shotgun (WGS) entry which is preliminary data.</text>
</comment>
<dbReference type="Proteomes" id="UP001059041">
    <property type="component" value="Linkage Group LG16"/>
</dbReference>
<feature type="compositionally biased region" description="Polar residues" evidence="1">
    <location>
        <begin position="165"/>
        <end position="185"/>
    </location>
</feature>
<feature type="compositionally biased region" description="Basic and acidic residues" evidence="1">
    <location>
        <begin position="111"/>
        <end position="122"/>
    </location>
</feature>
<evidence type="ECO:0000313" key="2">
    <source>
        <dbReference type="EMBL" id="KAI7798975.1"/>
    </source>
</evidence>
<sequence>GPEEPLDFMMSSISPPPCSPPNSPGPLGVTLRSPSTRHLIELDPWRRHSWEPGAVAQGYSPNDTRSVSLEDLDPDEMALVLNGALRSKRAREDRRSITQVSLTSLTEEDVVTEHQEHHRSPLEEQSNQMHGCSASAPSLNIIRPMRSAPRPRSYCHDSVSYHQVGGSSQSIDSEPSSLSWETNRGQVKAEGDENKGDTSGNRLERTISFLRRMTAQRKFCFVLEPGFMLHLMMNHWRCQTLTHCCKLSNKPKQLHKVPQSVMFSKY</sequence>
<feature type="compositionally biased region" description="Polar residues" evidence="1">
    <location>
        <begin position="123"/>
        <end position="135"/>
    </location>
</feature>
<feature type="region of interest" description="Disordered" evidence="1">
    <location>
        <begin position="106"/>
        <end position="135"/>
    </location>
</feature>
<feature type="compositionally biased region" description="Basic and acidic residues" evidence="1">
    <location>
        <begin position="187"/>
        <end position="196"/>
    </location>
</feature>